<proteinExistence type="predicted"/>
<evidence type="ECO:0000259" key="1">
    <source>
        <dbReference type="PROSITE" id="PS50883"/>
    </source>
</evidence>
<dbReference type="InterPro" id="IPR001633">
    <property type="entry name" value="EAL_dom"/>
</dbReference>
<dbReference type="Gene3D" id="3.20.20.450">
    <property type="entry name" value="EAL domain"/>
    <property type="match status" value="1"/>
</dbReference>
<dbReference type="PANTHER" id="PTHR44757">
    <property type="entry name" value="DIGUANYLATE CYCLASE DGCP"/>
    <property type="match status" value="1"/>
</dbReference>
<dbReference type="PANTHER" id="PTHR44757:SF2">
    <property type="entry name" value="BIOFILM ARCHITECTURE MAINTENANCE PROTEIN MBAA"/>
    <property type="match status" value="1"/>
</dbReference>
<feature type="domain" description="EAL" evidence="1">
    <location>
        <begin position="452"/>
        <end position="693"/>
    </location>
</feature>
<dbReference type="Pfam" id="PF00990">
    <property type="entry name" value="GGDEF"/>
    <property type="match status" value="1"/>
</dbReference>
<dbReference type="EMBL" id="PRKW01000005">
    <property type="protein sequence ID" value="PPB48729.1"/>
    <property type="molecule type" value="Genomic_DNA"/>
</dbReference>
<evidence type="ECO:0000313" key="3">
    <source>
        <dbReference type="EMBL" id="PPB48729.1"/>
    </source>
</evidence>
<protein>
    <submittedName>
        <fullName evidence="3">GGDEF domain-containing protein</fullName>
    </submittedName>
</protein>
<evidence type="ECO:0000259" key="2">
    <source>
        <dbReference type="PROSITE" id="PS50887"/>
    </source>
</evidence>
<dbReference type="InterPro" id="IPR029787">
    <property type="entry name" value="Nucleotide_cyclase"/>
</dbReference>
<dbReference type="Proteomes" id="UP000239297">
    <property type="component" value="Unassembled WGS sequence"/>
</dbReference>
<name>A0A2S5IVZ4_9MICC</name>
<dbReference type="CDD" id="cd01949">
    <property type="entry name" value="GGDEF"/>
    <property type="match status" value="1"/>
</dbReference>
<dbReference type="Pfam" id="PF13188">
    <property type="entry name" value="PAS_8"/>
    <property type="match status" value="2"/>
</dbReference>
<sequence>MSSVIMPGLGVGQNPMEYQRLMLDGMAFAVLLVDPARQRITASNTAAEQLFGYGEGALAEVPLGTCLPSWNEDLSDPPATPPTADGLQRQVFTTRAQRFGGRSLVVEVHVASPPRSECWVVSVRTVNEDTSEPPSQLQELVSLLNATLESTADGLLVVGTDGRITGINSRFAELWRIPSSVLATHDDAAVMGLVLQQLSDPDAFFAKVQELYAEPWAESLDVLHFLDGRVFERFSRPQLLADTVVGRVWSFRDITTRRHAELEAERALRKLRKRARELRKLAYTDPLTGLGNRALFNDALEAAHSTADRKDLTVLLLDLDDFKEVNDIYGHQAGDTMLVEVARRLGTCVRKSDIIARIGGDEFVVILRSNEDADEVAQRVVDALKVPVEIDGVALRPSISLGIASRYADCCPDSGASDLFRRADIAMYEAKRTGKNRFVRFQPPMMEALLQKSRLQESLRRAVDDHDIHPVYQSVQDREGNVVQYEALARWTWEGRPCPPSIFIPEAENSGLIVELGRQVLTRACRDAGAWLAEDAGRSLAVNVSGLQIAQTDFAANTLATIRKQGVSPCQLVLEVTEHLFLEPDVHVIAELSALRTAGVRIALDDFGTGYSSFGQLQALPVDAVKLDRSFIDKILTPTDRSPIVESMIALAHTLGLEVTAEGVEKQVQADYLHGLGCNRTQGFLYGNVAPAI</sequence>
<dbReference type="AlphaFoldDB" id="A0A2S5IVZ4"/>
<dbReference type="SMART" id="SM00052">
    <property type="entry name" value="EAL"/>
    <property type="match status" value="1"/>
</dbReference>
<dbReference type="InterPro" id="IPR052155">
    <property type="entry name" value="Biofilm_reg_signaling"/>
</dbReference>
<evidence type="ECO:0000313" key="4">
    <source>
        <dbReference type="Proteomes" id="UP000239297"/>
    </source>
</evidence>
<dbReference type="Gene3D" id="3.30.450.20">
    <property type="entry name" value="PAS domain"/>
    <property type="match status" value="2"/>
</dbReference>
<reference evidence="3 4" key="1">
    <citation type="journal article" date="2014" name="Int. J. Syst. Evol. Microbiol.">
        <title>Arthrobacter pityocampae sp. nov., isolated from Thaumetopoea pityocampa (Lep., Thaumetopoeidae).</title>
        <authorList>
            <person name="Ince I.A."/>
            <person name="Demirbag Z."/>
            <person name="Kati H."/>
        </authorList>
    </citation>
    <scope>NUCLEOTIDE SEQUENCE [LARGE SCALE GENOMIC DNA]</scope>
    <source>
        <strain evidence="3 4">Tp2</strain>
    </source>
</reference>
<dbReference type="Pfam" id="PF00563">
    <property type="entry name" value="EAL"/>
    <property type="match status" value="1"/>
</dbReference>
<dbReference type="InterPro" id="IPR000160">
    <property type="entry name" value="GGDEF_dom"/>
</dbReference>
<dbReference type="SMART" id="SM00267">
    <property type="entry name" value="GGDEF"/>
    <property type="match status" value="1"/>
</dbReference>
<dbReference type="Gene3D" id="3.30.70.270">
    <property type="match status" value="1"/>
</dbReference>
<comment type="caution">
    <text evidence="3">The sequence shown here is derived from an EMBL/GenBank/DDBJ whole genome shotgun (WGS) entry which is preliminary data.</text>
</comment>
<dbReference type="InterPro" id="IPR000014">
    <property type="entry name" value="PAS"/>
</dbReference>
<dbReference type="InterPro" id="IPR035965">
    <property type="entry name" value="PAS-like_dom_sf"/>
</dbReference>
<organism evidence="3 4">
    <name type="scientific">Arthrobacter pityocampae</name>
    <dbReference type="NCBI Taxonomy" id="547334"/>
    <lineage>
        <taxon>Bacteria</taxon>
        <taxon>Bacillati</taxon>
        <taxon>Actinomycetota</taxon>
        <taxon>Actinomycetes</taxon>
        <taxon>Micrococcales</taxon>
        <taxon>Micrococcaceae</taxon>
        <taxon>Arthrobacter</taxon>
    </lineage>
</organism>
<dbReference type="NCBIfam" id="TIGR00254">
    <property type="entry name" value="GGDEF"/>
    <property type="match status" value="1"/>
</dbReference>
<dbReference type="SUPFAM" id="SSF141868">
    <property type="entry name" value="EAL domain-like"/>
    <property type="match status" value="1"/>
</dbReference>
<dbReference type="SMART" id="SM00091">
    <property type="entry name" value="PAS"/>
    <property type="match status" value="2"/>
</dbReference>
<dbReference type="PROSITE" id="PS50887">
    <property type="entry name" value="GGDEF"/>
    <property type="match status" value="1"/>
</dbReference>
<dbReference type="SUPFAM" id="SSF55785">
    <property type="entry name" value="PYP-like sensor domain (PAS domain)"/>
    <property type="match status" value="2"/>
</dbReference>
<feature type="domain" description="GGDEF" evidence="2">
    <location>
        <begin position="310"/>
        <end position="443"/>
    </location>
</feature>
<dbReference type="CDD" id="cd01948">
    <property type="entry name" value="EAL"/>
    <property type="match status" value="1"/>
</dbReference>
<dbReference type="OrthoDB" id="23692at2"/>
<gene>
    <name evidence="3" type="ORF">C4K88_13520</name>
</gene>
<dbReference type="RefSeq" id="WP_104122131.1">
    <property type="nucleotide sequence ID" value="NZ_PRKW01000005.1"/>
</dbReference>
<dbReference type="FunFam" id="3.30.70.270:FF:000001">
    <property type="entry name" value="Diguanylate cyclase domain protein"/>
    <property type="match status" value="1"/>
</dbReference>
<dbReference type="InterPro" id="IPR035919">
    <property type="entry name" value="EAL_sf"/>
</dbReference>
<dbReference type="SUPFAM" id="SSF55073">
    <property type="entry name" value="Nucleotide cyclase"/>
    <property type="match status" value="1"/>
</dbReference>
<keyword evidence="4" id="KW-1185">Reference proteome</keyword>
<dbReference type="PROSITE" id="PS50883">
    <property type="entry name" value="EAL"/>
    <property type="match status" value="1"/>
</dbReference>
<dbReference type="InterPro" id="IPR043128">
    <property type="entry name" value="Rev_trsase/Diguanyl_cyclase"/>
</dbReference>
<accession>A0A2S5IVZ4</accession>